<reference evidence="1 2" key="1">
    <citation type="submission" date="2018-10" db="EMBL/GenBank/DDBJ databases">
        <title>Dokdonia luteus sp. nov., isolated from sea water.</title>
        <authorList>
            <person name="Zhou L.Y."/>
            <person name="Du Z.J."/>
        </authorList>
    </citation>
    <scope>NUCLEOTIDE SEQUENCE [LARGE SCALE GENOMIC DNA]</scope>
    <source>
        <strain evidence="1 2">SH27</strain>
    </source>
</reference>
<keyword evidence="1" id="KW-0689">Ribosomal protein</keyword>
<dbReference type="Gene3D" id="3.30.160.100">
    <property type="entry name" value="Ribosome hibernation promotion factor-like"/>
    <property type="match status" value="1"/>
</dbReference>
<dbReference type="Proteomes" id="UP000281985">
    <property type="component" value="Unassembled WGS sequence"/>
</dbReference>
<dbReference type="Pfam" id="PF02482">
    <property type="entry name" value="Ribosomal_S30AE"/>
    <property type="match status" value="1"/>
</dbReference>
<name>A0A3M0GHH5_9FLAO</name>
<accession>A0A3M0GHH5</accession>
<gene>
    <name evidence="1" type="ORF">EAX61_01740</name>
</gene>
<keyword evidence="1" id="KW-0687">Ribonucleoprotein</keyword>
<dbReference type="OrthoDB" id="9808702at2"/>
<dbReference type="InterPro" id="IPR003489">
    <property type="entry name" value="RHF/RaiA"/>
</dbReference>
<dbReference type="SUPFAM" id="SSF69754">
    <property type="entry name" value="Ribosome binding protein Y (YfiA homologue)"/>
    <property type="match status" value="1"/>
</dbReference>
<evidence type="ECO:0000313" key="2">
    <source>
        <dbReference type="Proteomes" id="UP000281985"/>
    </source>
</evidence>
<dbReference type="AlphaFoldDB" id="A0A3M0GHH5"/>
<organism evidence="1 2">
    <name type="scientific">Dokdonia sinensis</name>
    <dbReference type="NCBI Taxonomy" id="2479847"/>
    <lineage>
        <taxon>Bacteria</taxon>
        <taxon>Pseudomonadati</taxon>
        <taxon>Bacteroidota</taxon>
        <taxon>Flavobacteriia</taxon>
        <taxon>Flavobacteriales</taxon>
        <taxon>Flavobacteriaceae</taxon>
        <taxon>Dokdonia</taxon>
    </lineage>
</organism>
<proteinExistence type="predicted"/>
<keyword evidence="2" id="KW-1185">Reference proteome</keyword>
<comment type="caution">
    <text evidence="1">The sequence shown here is derived from an EMBL/GenBank/DDBJ whole genome shotgun (WGS) entry which is preliminary data.</text>
</comment>
<protein>
    <submittedName>
        <fullName evidence="1">30S ribosomal protein S30</fullName>
    </submittedName>
</protein>
<sequence>MTILFQYVKMQESASLDTLTRKRLEKLIKKYPWLIKAQVFFKQENTKDPAHRTCEIELSGPGPRLFATTTDVHFETAMKETISDLDRQLRKRKEIFKTH</sequence>
<evidence type="ECO:0000313" key="1">
    <source>
        <dbReference type="EMBL" id="RMB64124.1"/>
    </source>
</evidence>
<dbReference type="InterPro" id="IPR036567">
    <property type="entry name" value="RHF-like"/>
</dbReference>
<dbReference type="GO" id="GO:0005840">
    <property type="term" value="C:ribosome"/>
    <property type="evidence" value="ECO:0007669"/>
    <property type="project" value="UniProtKB-KW"/>
</dbReference>
<dbReference type="RefSeq" id="WP_121915920.1">
    <property type="nucleotide sequence ID" value="NZ_REFV01000001.1"/>
</dbReference>
<dbReference type="EMBL" id="REFV01000001">
    <property type="protein sequence ID" value="RMB64124.1"/>
    <property type="molecule type" value="Genomic_DNA"/>
</dbReference>